<dbReference type="InterPro" id="IPR002223">
    <property type="entry name" value="Kunitz_BPTI"/>
</dbReference>
<evidence type="ECO:0000259" key="3">
    <source>
        <dbReference type="PROSITE" id="PS50279"/>
    </source>
</evidence>
<reference evidence="4" key="2">
    <citation type="submission" date="2025-08" db="UniProtKB">
        <authorList>
            <consortium name="Ensembl"/>
        </authorList>
    </citation>
    <scope>IDENTIFICATION</scope>
    <source>
        <strain evidence="4">Guanapo</strain>
    </source>
</reference>
<dbReference type="GO" id="GO:0004867">
    <property type="term" value="F:serine-type endopeptidase inhibitor activity"/>
    <property type="evidence" value="ECO:0007669"/>
    <property type="project" value="InterPro"/>
</dbReference>
<evidence type="ECO:0000256" key="1">
    <source>
        <dbReference type="ARBA" id="ARBA00023157"/>
    </source>
</evidence>
<dbReference type="Ensembl" id="ENSPRET00000014123.1">
    <property type="protein sequence ID" value="ENSPREP00000013983.1"/>
    <property type="gene ID" value="ENSPREG00000009480.1"/>
</dbReference>
<dbReference type="InterPro" id="IPR036880">
    <property type="entry name" value="Kunitz_BPTI_sf"/>
</dbReference>
<name>A0A3P9NWZ1_POERE</name>
<dbReference type="PROSITE" id="PS50279">
    <property type="entry name" value="BPTI_KUNITZ_2"/>
    <property type="match status" value="1"/>
</dbReference>
<keyword evidence="2" id="KW-0812">Transmembrane</keyword>
<evidence type="ECO:0000313" key="5">
    <source>
        <dbReference type="Proteomes" id="UP000242638"/>
    </source>
</evidence>
<keyword evidence="5" id="KW-1185">Reference proteome</keyword>
<reference evidence="4" key="3">
    <citation type="submission" date="2025-09" db="UniProtKB">
        <authorList>
            <consortium name="Ensembl"/>
        </authorList>
    </citation>
    <scope>IDENTIFICATION</scope>
    <source>
        <strain evidence="4">Guanapo</strain>
    </source>
</reference>
<dbReference type="Pfam" id="PF00014">
    <property type="entry name" value="Kunitz_BPTI"/>
    <property type="match status" value="1"/>
</dbReference>
<organism evidence="4 5">
    <name type="scientific">Poecilia reticulata</name>
    <name type="common">Guppy</name>
    <name type="synonym">Acanthophacelus reticulatus</name>
    <dbReference type="NCBI Taxonomy" id="8081"/>
    <lineage>
        <taxon>Eukaryota</taxon>
        <taxon>Metazoa</taxon>
        <taxon>Chordata</taxon>
        <taxon>Craniata</taxon>
        <taxon>Vertebrata</taxon>
        <taxon>Euteleostomi</taxon>
        <taxon>Actinopterygii</taxon>
        <taxon>Neopterygii</taxon>
        <taxon>Teleostei</taxon>
        <taxon>Neoteleostei</taxon>
        <taxon>Acanthomorphata</taxon>
        <taxon>Ovalentaria</taxon>
        <taxon>Atherinomorphae</taxon>
        <taxon>Cyprinodontiformes</taxon>
        <taxon>Poeciliidae</taxon>
        <taxon>Poeciliinae</taxon>
        <taxon>Poecilia</taxon>
    </lineage>
</organism>
<evidence type="ECO:0000313" key="4">
    <source>
        <dbReference type="Ensembl" id="ENSPREP00000013983.1"/>
    </source>
</evidence>
<sequence>RPAHGRRCFCKSMELVSEFSTTFTFSVYYKPEEDKCLPFFYQGEGGNANRFRSERHCNSTCVGIHGELITISSCVFVFFCCFFNNMLMLIYLVLR</sequence>
<feature type="transmembrane region" description="Helical" evidence="2">
    <location>
        <begin position="68"/>
        <end position="94"/>
    </location>
</feature>
<keyword evidence="2" id="KW-0472">Membrane</keyword>
<dbReference type="AlphaFoldDB" id="A0A3P9NWZ1"/>
<evidence type="ECO:0000256" key="2">
    <source>
        <dbReference type="SAM" id="Phobius"/>
    </source>
</evidence>
<proteinExistence type="predicted"/>
<dbReference type="Gene3D" id="4.10.410.10">
    <property type="entry name" value="Pancreatic trypsin inhibitor Kunitz domain"/>
    <property type="match status" value="1"/>
</dbReference>
<feature type="domain" description="BPTI/Kunitz inhibitor" evidence="3">
    <location>
        <begin position="10"/>
        <end position="61"/>
    </location>
</feature>
<dbReference type="GeneTree" id="ENSGT01110000271685"/>
<protein>
    <recommendedName>
        <fullName evidence="3">BPTI/Kunitz inhibitor domain-containing protein</fullName>
    </recommendedName>
</protein>
<accession>A0A3P9NWZ1</accession>
<dbReference type="SMART" id="SM00131">
    <property type="entry name" value="KU"/>
    <property type="match status" value="1"/>
</dbReference>
<keyword evidence="1" id="KW-1015">Disulfide bond</keyword>
<dbReference type="Proteomes" id="UP000242638">
    <property type="component" value="Unassembled WGS sequence"/>
</dbReference>
<dbReference type="SUPFAM" id="SSF57362">
    <property type="entry name" value="BPTI-like"/>
    <property type="match status" value="1"/>
</dbReference>
<reference evidence="5" key="1">
    <citation type="submission" date="2013-11" db="EMBL/GenBank/DDBJ databases">
        <title>The genomic landscape of the Guanapo guppy.</title>
        <authorList>
            <person name="Kuenstner A."/>
            <person name="Dreyer C."/>
        </authorList>
    </citation>
    <scope>NUCLEOTIDE SEQUENCE</scope>
    <source>
        <strain evidence="5">Guanapo</strain>
    </source>
</reference>
<keyword evidence="2" id="KW-1133">Transmembrane helix</keyword>